<sequence length="110" mass="12144">MEKTSLTALVRRQLESARYATSGRSAQTIYGGHGHMLRQTLIALKEGYALDEHDRQGEATLHVLHGRVRLLSEGDGWDAMAGDLLVIPDRRHAVEALEDAAFLLTVALPR</sequence>
<dbReference type="AlphaFoldDB" id="A0A078MTG7"/>
<dbReference type="EMBL" id="LN483070">
    <property type="protein sequence ID" value="CEA08096.1"/>
    <property type="molecule type" value="Genomic_DNA"/>
</dbReference>
<protein>
    <recommendedName>
        <fullName evidence="2">Cupin domain protein</fullName>
    </recommendedName>
</protein>
<proteinExistence type="predicted"/>
<organism evidence="1">
    <name type="scientific">Arthrobacter saudimassiliensis</name>
    <dbReference type="NCBI Taxonomy" id="1461584"/>
    <lineage>
        <taxon>Bacteria</taxon>
        <taxon>Bacillati</taxon>
        <taxon>Actinomycetota</taxon>
        <taxon>Actinomycetes</taxon>
        <taxon>Micrococcales</taxon>
        <taxon>Micrococcaceae</taxon>
        <taxon>Arthrobacter</taxon>
    </lineage>
</organism>
<dbReference type="InterPro" id="IPR014710">
    <property type="entry name" value="RmlC-like_jellyroll"/>
</dbReference>
<reference evidence="1" key="1">
    <citation type="submission" date="2014-07" db="EMBL/GenBank/DDBJ databases">
        <authorList>
            <person name="Urmite Genomes Urmite Genomes"/>
        </authorList>
    </citation>
    <scope>NUCLEOTIDE SEQUENCE</scope>
    <source>
        <strain evidence="1">11W110_air</strain>
    </source>
</reference>
<accession>A0A078MTG7</accession>
<gene>
    <name evidence="1" type="ORF">BN1051_01433</name>
</gene>
<evidence type="ECO:0008006" key="2">
    <source>
        <dbReference type="Google" id="ProtNLM"/>
    </source>
</evidence>
<name>A0A078MTG7_9MICC</name>
<dbReference type="PANTHER" id="PTHR37694">
    <property type="entry name" value="SLR8022 PROTEIN"/>
    <property type="match status" value="1"/>
</dbReference>
<dbReference type="SUPFAM" id="SSF51182">
    <property type="entry name" value="RmlC-like cupins"/>
    <property type="match status" value="1"/>
</dbReference>
<dbReference type="Gene3D" id="2.60.120.10">
    <property type="entry name" value="Jelly Rolls"/>
    <property type="match status" value="1"/>
</dbReference>
<dbReference type="InterPro" id="IPR011051">
    <property type="entry name" value="RmlC_Cupin_sf"/>
</dbReference>
<dbReference type="PATRIC" id="fig|1461584.3.peg.1422"/>
<evidence type="ECO:0000313" key="1">
    <source>
        <dbReference type="EMBL" id="CEA08096.1"/>
    </source>
</evidence>
<dbReference type="PANTHER" id="PTHR37694:SF1">
    <property type="entry name" value="SLR8022 PROTEIN"/>
    <property type="match status" value="1"/>
</dbReference>